<dbReference type="InterPro" id="IPR033932">
    <property type="entry name" value="YtcJ-like"/>
</dbReference>
<dbReference type="RefSeq" id="WP_094660863.1">
    <property type="nucleotide sequence ID" value="NZ_MWWR01000007.1"/>
</dbReference>
<dbReference type="Gene3D" id="3.10.310.70">
    <property type="match status" value="1"/>
</dbReference>
<keyword evidence="2" id="KW-0378">Hydrolase</keyword>
<comment type="caution">
    <text evidence="2">The sequence shown here is derived from an EMBL/GenBank/DDBJ whole genome shotgun (WGS) entry which is preliminary data.</text>
</comment>
<evidence type="ECO:0000313" key="2">
    <source>
        <dbReference type="EMBL" id="OZG51652.1"/>
    </source>
</evidence>
<dbReference type="Gene3D" id="2.30.40.10">
    <property type="entry name" value="Urease, subunit C, domain 1"/>
    <property type="match status" value="1"/>
</dbReference>
<dbReference type="EMBL" id="MWWR01000007">
    <property type="protein sequence ID" value="OZG51652.1"/>
    <property type="molecule type" value="Genomic_DNA"/>
</dbReference>
<keyword evidence="3" id="KW-1185">Reference proteome</keyword>
<dbReference type="InterPro" id="IPR011059">
    <property type="entry name" value="Metal-dep_hydrolase_composite"/>
</dbReference>
<dbReference type="InterPro" id="IPR032466">
    <property type="entry name" value="Metal_Hydrolase"/>
</dbReference>
<proteinExistence type="predicted"/>
<evidence type="ECO:0000313" key="3">
    <source>
        <dbReference type="Proteomes" id="UP000216725"/>
    </source>
</evidence>
<dbReference type="GO" id="GO:0016810">
    <property type="term" value="F:hydrolase activity, acting on carbon-nitrogen (but not peptide) bonds"/>
    <property type="evidence" value="ECO:0007669"/>
    <property type="project" value="InterPro"/>
</dbReference>
<dbReference type="OrthoDB" id="3173428at2"/>
<dbReference type="Gene3D" id="3.20.20.140">
    <property type="entry name" value="Metal-dependent hydrolases"/>
    <property type="match status" value="1"/>
</dbReference>
<organism evidence="2 3">
    <name type="scientific">Pseudoscardovia radai</name>
    <dbReference type="NCBI Taxonomy" id="987066"/>
    <lineage>
        <taxon>Bacteria</taxon>
        <taxon>Bacillati</taxon>
        <taxon>Actinomycetota</taxon>
        <taxon>Actinomycetes</taxon>
        <taxon>Bifidobacteriales</taxon>
        <taxon>Bifidobacteriaceae</taxon>
        <taxon>Pseudoscardovia</taxon>
    </lineage>
</organism>
<dbReference type="Proteomes" id="UP000216725">
    <property type="component" value="Unassembled WGS sequence"/>
</dbReference>
<dbReference type="InterPro" id="IPR013108">
    <property type="entry name" value="Amidohydro_3"/>
</dbReference>
<dbReference type="CDD" id="cd01300">
    <property type="entry name" value="YtcJ_like"/>
    <property type="match status" value="1"/>
</dbReference>
<dbReference type="AlphaFoldDB" id="A0A261EXR8"/>
<dbReference type="PANTHER" id="PTHR22642:SF2">
    <property type="entry name" value="PROTEIN LONG AFTER FAR-RED 3"/>
    <property type="match status" value="1"/>
</dbReference>
<dbReference type="SUPFAM" id="SSF51338">
    <property type="entry name" value="Composite domain of metallo-dependent hydrolases"/>
    <property type="match status" value="1"/>
</dbReference>
<dbReference type="PANTHER" id="PTHR22642">
    <property type="entry name" value="IMIDAZOLONEPROPIONASE"/>
    <property type="match status" value="1"/>
</dbReference>
<protein>
    <submittedName>
        <fullName evidence="2">Amidohydrolase</fullName>
    </submittedName>
</protein>
<dbReference type="Pfam" id="PF07969">
    <property type="entry name" value="Amidohydro_3"/>
    <property type="match status" value="1"/>
</dbReference>
<dbReference type="SUPFAM" id="SSF51556">
    <property type="entry name" value="Metallo-dependent hydrolases"/>
    <property type="match status" value="1"/>
</dbReference>
<gene>
    <name evidence="2" type="ORF">PSRA_1049</name>
</gene>
<accession>A0A261EXR8</accession>
<name>A0A261EXR8_9BIFI</name>
<feature type="domain" description="Amidohydrolase 3" evidence="1">
    <location>
        <begin position="49"/>
        <end position="544"/>
    </location>
</feature>
<sequence length="548" mass="59587">MFAIDTIFENARFQTMDPAHPWATRIGVYDGKIVGLDGDLDGVDAREHMDLGGHYACPGFHDAHLHFTGLGANLNQVDLRPVSAPTMDELYVRIHEAARTTPAGKWILGWGFNQFSLGGFPQRSVLDSIAGDHPVFILHISNHAAVINTQAFRLAGFDDPDTQGDPSLVIREDGVATGLVKDTVCFRIMAMANRVDEATLLHQLSLAADYTLAKGITTYEDAGTGTDRDGNGIGQTPGDIGLFQTAYEQGLIHQRGILMPYFAAMHDLGELSTDIPHGFGIDLGLRTGFGDDMLSIGPFKIILDGAFNSLSAYLKEPYASDAGNTGVFSWDPEEFKRDVAILHREGWRMAVHAIGDRSVDIALDAIENAQRLYPRHDMRHRLEHVGLADDATVERIIADGIVPNPQGSFMHDNGDSYLRLLGDERGRRAYRMGAFVHRGAVIPGSTDAPCAPVDPLISLEGMVTRRTAGGEVLGEDERLTVDEALRAYTYGSAYAAKKEDVLGTLARGKYADIVVLSGDPHDVEPDSIHELSVEQTIVGGVVRYDAGR</sequence>
<evidence type="ECO:0000259" key="1">
    <source>
        <dbReference type="Pfam" id="PF07969"/>
    </source>
</evidence>
<reference evidence="2 3" key="1">
    <citation type="journal article" date="2017" name="BMC Genomics">
        <title>Comparative genomic and phylogenomic analyses of the Bifidobacteriaceae family.</title>
        <authorList>
            <person name="Lugli G.A."/>
            <person name="Milani C."/>
            <person name="Turroni F."/>
            <person name="Duranti S."/>
            <person name="Mancabelli L."/>
            <person name="Mangifesta M."/>
            <person name="Ferrario C."/>
            <person name="Modesto M."/>
            <person name="Mattarelli P."/>
            <person name="Jiri K."/>
            <person name="van Sinderen D."/>
            <person name="Ventura M."/>
        </authorList>
    </citation>
    <scope>NUCLEOTIDE SEQUENCE [LARGE SCALE GENOMIC DNA]</scope>
    <source>
        <strain evidence="2 3">DSM 24742</strain>
    </source>
</reference>